<dbReference type="GeneID" id="13444521"/>
<dbReference type="GO" id="GO:0005634">
    <property type="term" value="C:nucleus"/>
    <property type="evidence" value="ECO:0007669"/>
    <property type="project" value="TreeGrafter"/>
</dbReference>
<dbReference type="InterPro" id="IPR017441">
    <property type="entry name" value="Protein_kinase_ATP_BS"/>
</dbReference>
<comment type="similarity">
    <text evidence="4">Belongs to the protein kinase superfamily.</text>
</comment>
<feature type="domain" description="Protein kinase" evidence="5">
    <location>
        <begin position="1"/>
        <end position="199"/>
    </location>
</feature>
<dbReference type="SMART" id="SM00220">
    <property type="entry name" value="S_TKc"/>
    <property type="match status" value="1"/>
</dbReference>
<sequence>MGNQQAGCSGLRGREGDTERKGLHGFDGKYHPLRVLGSGQFSTVYECVRVDNPRERYAMKVMSCWTWDSRTLRRIEEEISIMQELGQSHTCLCHGLAFLHERGIIHRDIKPENILIAKDDGSTLDIKISDFGLAKKIFVWLRRLLLFGDDHVVPADNRAEAKYSPVVTGVNGVSGSLEISSGLASSSARKASELAGSLQ</sequence>
<keyword evidence="1 3" id="KW-0547">Nucleotide-binding</keyword>
<evidence type="ECO:0000256" key="2">
    <source>
        <dbReference type="ARBA" id="ARBA00022840"/>
    </source>
</evidence>
<keyword evidence="4" id="KW-0723">Serine/threonine-protein kinase</keyword>
<dbReference type="GO" id="GO:0044773">
    <property type="term" value="P:mitotic DNA damage checkpoint signaling"/>
    <property type="evidence" value="ECO:0007669"/>
    <property type="project" value="TreeGrafter"/>
</dbReference>
<evidence type="ECO:0000256" key="4">
    <source>
        <dbReference type="RuleBase" id="RU000304"/>
    </source>
</evidence>
<reference evidence="7" key="1">
    <citation type="journal article" date="2012" name="PLoS Pathog.">
        <title>Comparative genomics of the apicomplexan parasites Toxoplasma gondii and Neospora caninum: Coccidia differing in host range and transmission strategy.</title>
        <authorList>
            <person name="Reid A.J."/>
            <person name="Vermont S.J."/>
            <person name="Cotton J.A."/>
            <person name="Harris D."/>
            <person name="Hill-Cawthorne G.A."/>
            <person name="Konen-Waisman S."/>
            <person name="Latham S.M."/>
            <person name="Mourier T."/>
            <person name="Norton R."/>
            <person name="Quail M.A."/>
            <person name="Sanders M."/>
            <person name="Shanmugam D."/>
            <person name="Sohal A."/>
            <person name="Wasmuth J.D."/>
            <person name="Brunk B."/>
            <person name="Grigg M.E."/>
            <person name="Howard J.C."/>
            <person name="Parkinson J."/>
            <person name="Roos D.S."/>
            <person name="Trees A.J."/>
            <person name="Berriman M."/>
            <person name="Pain A."/>
            <person name="Wastling J.M."/>
        </authorList>
    </citation>
    <scope>NUCLEOTIDE SEQUENCE [LARGE SCALE GENOMIC DNA]</scope>
    <source>
        <strain evidence="7">Liverpool</strain>
    </source>
</reference>
<dbReference type="InterPro" id="IPR000719">
    <property type="entry name" value="Prot_kinase_dom"/>
</dbReference>
<dbReference type="GO" id="GO:0005524">
    <property type="term" value="F:ATP binding"/>
    <property type="evidence" value="ECO:0007669"/>
    <property type="project" value="UniProtKB-UniRule"/>
</dbReference>
<dbReference type="SUPFAM" id="SSF56112">
    <property type="entry name" value="Protein kinase-like (PK-like)"/>
    <property type="match status" value="1"/>
</dbReference>
<keyword evidence="2 3" id="KW-0067">ATP-binding</keyword>
<dbReference type="PANTHER" id="PTHR44167">
    <property type="entry name" value="OVARIAN-SPECIFIC SERINE/THREONINE-PROTEIN KINASE LOK-RELATED"/>
    <property type="match status" value="1"/>
</dbReference>
<dbReference type="Pfam" id="PF00069">
    <property type="entry name" value="Pkinase"/>
    <property type="match status" value="1"/>
</dbReference>
<dbReference type="AlphaFoldDB" id="F0VDU8"/>
<dbReference type="PROSITE" id="PS50011">
    <property type="entry name" value="PROTEIN_KINASE_DOM"/>
    <property type="match status" value="1"/>
</dbReference>
<dbReference type="PROSITE" id="PS00108">
    <property type="entry name" value="PROTEIN_KINASE_ST"/>
    <property type="match status" value="1"/>
</dbReference>
<evidence type="ECO:0000313" key="6">
    <source>
        <dbReference type="EMBL" id="CBZ51891.1"/>
    </source>
</evidence>
<dbReference type="PANTHER" id="PTHR44167:SF30">
    <property type="entry name" value="PHOSPHORYLASE KINASE"/>
    <property type="match status" value="1"/>
</dbReference>
<dbReference type="OrthoDB" id="40902at2759"/>
<dbReference type="EMBL" id="FR823387">
    <property type="protein sequence ID" value="CBZ51891.1"/>
    <property type="molecule type" value="Genomic_DNA"/>
</dbReference>
<dbReference type="GO" id="GO:0004674">
    <property type="term" value="F:protein serine/threonine kinase activity"/>
    <property type="evidence" value="ECO:0007669"/>
    <property type="project" value="UniProtKB-KW"/>
</dbReference>
<evidence type="ECO:0000313" key="7">
    <source>
        <dbReference type="Proteomes" id="UP000007494"/>
    </source>
</evidence>
<dbReference type="RefSeq" id="XP_003881924.1">
    <property type="nucleotide sequence ID" value="XM_003881875.1"/>
</dbReference>
<dbReference type="InterPro" id="IPR011009">
    <property type="entry name" value="Kinase-like_dom_sf"/>
</dbReference>
<keyword evidence="7" id="KW-1185">Reference proteome</keyword>
<dbReference type="InParanoid" id="F0VDU8"/>
<organism evidence="6 7">
    <name type="scientific">Neospora caninum (strain Liverpool)</name>
    <dbReference type="NCBI Taxonomy" id="572307"/>
    <lineage>
        <taxon>Eukaryota</taxon>
        <taxon>Sar</taxon>
        <taxon>Alveolata</taxon>
        <taxon>Apicomplexa</taxon>
        <taxon>Conoidasida</taxon>
        <taxon>Coccidia</taxon>
        <taxon>Eucoccidiorida</taxon>
        <taxon>Eimeriorina</taxon>
        <taxon>Sarcocystidae</taxon>
        <taxon>Neospora</taxon>
    </lineage>
</organism>
<dbReference type="eggNOG" id="KOG0590">
    <property type="taxonomic scope" value="Eukaryota"/>
</dbReference>
<dbReference type="Gene3D" id="1.10.510.10">
    <property type="entry name" value="Transferase(Phosphotransferase) domain 1"/>
    <property type="match status" value="2"/>
</dbReference>
<evidence type="ECO:0000256" key="1">
    <source>
        <dbReference type="ARBA" id="ARBA00022741"/>
    </source>
</evidence>
<protein>
    <submittedName>
        <fullName evidence="6">Putative ULK kinase</fullName>
    </submittedName>
</protein>
<dbReference type="InterPro" id="IPR008271">
    <property type="entry name" value="Ser/Thr_kinase_AS"/>
</dbReference>
<evidence type="ECO:0000256" key="3">
    <source>
        <dbReference type="PROSITE-ProRule" id="PRU10141"/>
    </source>
</evidence>
<feature type="binding site" evidence="3">
    <location>
        <position position="60"/>
    </location>
    <ligand>
        <name>ATP</name>
        <dbReference type="ChEBI" id="CHEBI:30616"/>
    </ligand>
</feature>
<evidence type="ECO:0000259" key="5">
    <source>
        <dbReference type="PROSITE" id="PS50011"/>
    </source>
</evidence>
<dbReference type="PROSITE" id="PS00107">
    <property type="entry name" value="PROTEIN_KINASE_ATP"/>
    <property type="match status" value="1"/>
</dbReference>
<name>F0VDU8_NEOCL</name>
<keyword evidence="6" id="KW-0418">Kinase</keyword>
<dbReference type="Proteomes" id="UP000007494">
    <property type="component" value="Chromosome VI"/>
</dbReference>
<keyword evidence="6" id="KW-0808">Transferase</keyword>
<gene>
    <name evidence="6" type="ORF">NCLIV_016830</name>
</gene>
<accession>F0VDU8</accession>
<dbReference type="VEuPathDB" id="ToxoDB:NCLIV_016830"/>
<proteinExistence type="inferred from homology"/>